<dbReference type="AlphaFoldDB" id="A0A133ZR55"/>
<evidence type="ECO:0000313" key="2">
    <source>
        <dbReference type="EMBL" id="KXB57908.1"/>
    </source>
</evidence>
<dbReference type="Gene3D" id="3.60.10.10">
    <property type="entry name" value="Endonuclease/exonuclease/phosphatase"/>
    <property type="match status" value="1"/>
</dbReference>
<dbReference type="InterPro" id="IPR036691">
    <property type="entry name" value="Endo/exonu/phosph_ase_sf"/>
</dbReference>
<keyword evidence="2" id="KW-0378">Hydrolase</keyword>
<accession>A0A133ZR55</accession>
<keyword evidence="1" id="KW-1133">Transmembrane helix</keyword>
<organism evidence="2 3">
    <name type="scientific">Gemella haemolysans</name>
    <dbReference type="NCBI Taxonomy" id="1379"/>
    <lineage>
        <taxon>Bacteria</taxon>
        <taxon>Bacillati</taxon>
        <taxon>Bacillota</taxon>
        <taxon>Bacilli</taxon>
        <taxon>Bacillales</taxon>
        <taxon>Gemellaceae</taxon>
        <taxon>Gemella</taxon>
    </lineage>
</organism>
<keyword evidence="2" id="KW-0540">Nuclease</keyword>
<name>A0A133ZR55_9BACL</name>
<gene>
    <name evidence="2" type="ORF">HMPREF3186_01553</name>
</gene>
<proteinExistence type="predicted"/>
<dbReference type="SUPFAM" id="SSF56219">
    <property type="entry name" value="DNase I-like"/>
    <property type="match status" value="1"/>
</dbReference>
<dbReference type="EMBL" id="LSDC01000112">
    <property type="protein sequence ID" value="KXB57908.1"/>
    <property type="molecule type" value="Genomic_DNA"/>
</dbReference>
<keyword evidence="1" id="KW-0472">Membrane</keyword>
<protein>
    <submittedName>
        <fullName evidence="2">Endonuclease/exonuclease/phosphatase family protein</fullName>
    </submittedName>
</protein>
<dbReference type="STRING" id="1379.HMPREF3186_01553"/>
<keyword evidence="2" id="KW-0269">Exonuclease</keyword>
<keyword evidence="2" id="KW-0255">Endonuclease</keyword>
<dbReference type="GO" id="GO:0004519">
    <property type="term" value="F:endonuclease activity"/>
    <property type="evidence" value="ECO:0007669"/>
    <property type="project" value="UniProtKB-KW"/>
</dbReference>
<dbReference type="Proteomes" id="UP000070355">
    <property type="component" value="Unassembled WGS sequence"/>
</dbReference>
<reference evidence="3" key="1">
    <citation type="submission" date="2016-01" db="EMBL/GenBank/DDBJ databases">
        <authorList>
            <person name="Mitreva M."/>
            <person name="Pepin K.H."/>
            <person name="Mihindukulasuriya K.A."/>
            <person name="Fulton R."/>
            <person name="Fronick C."/>
            <person name="O'Laughlin M."/>
            <person name="Miner T."/>
            <person name="Herter B."/>
            <person name="Rosa B.A."/>
            <person name="Cordes M."/>
            <person name="Tomlinson C."/>
            <person name="Wollam A."/>
            <person name="Palsikar V.B."/>
            <person name="Mardis E.R."/>
            <person name="Wilson R.K."/>
        </authorList>
    </citation>
    <scope>NUCLEOTIDE SEQUENCE [LARGE SCALE GENOMIC DNA]</scope>
    <source>
        <strain evidence="3">DNF01167</strain>
    </source>
</reference>
<keyword evidence="1" id="KW-0812">Transmembrane</keyword>
<evidence type="ECO:0000313" key="3">
    <source>
        <dbReference type="Proteomes" id="UP000070355"/>
    </source>
</evidence>
<dbReference type="PATRIC" id="fig|1379.3.peg.1542"/>
<evidence type="ECO:0000256" key="1">
    <source>
        <dbReference type="SAM" id="Phobius"/>
    </source>
</evidence>
<sequence>MRLKMKKILKILLGLVLMGILGFAGLVGYLWATEYSPNGVESLKVTKQGTSESAKVGTEYTALNWNIGYAGLDKDEDFFMDGGKMVLPLDKAHVEENLKNITEIVKNEKANVNFIQEIDEDSKRSYNINQVTKFDEILGLNSILAYNFKVRYIPYPVPPLGKVKSGIYTATSFNVENARRFQMAIPFTFPERLANLKRGFSVIYTKVENSDKHLVLINAHLDAYDKGNSGKKAQMKQLLEFIDYEYKKGNYVLVGADFNQSLKTLTQDEINVVPKELWRAENLDKSMLPAGFNLVYDESKNSARLNNKPYVKDSEGTYGFIIDGYIASDNIEVLEVETLNQEYRYSDHNPVKLRYKLK</sequence>
<dbReference type="GO" id="GO:0004527">
    <property type="term" value="F:exonuclease activity"/>
    <property type="evidence" value="ECO:0007669"/>
    <property type="project" value="UniProtKB-KW"/>
</dbReference>
<feature type="transmembrane region" description="Helical" evidence="1">
    <location>
        <begin position="12"/>
        <end position="32"/>
    </location>
</feature>
<comment type="caution">
    <text evidence="2">The sequence shown here is derived from an EMBL/GenBank/DDBJ whole genome shotgun (WGS) entry which is preliminary data.</text>
</comment>